<evidence type="ECO:0000313" key="2">
    <source>
        <dbReference type="EMBL" id="CEJ87528.1"/>
    </source>
</evidence>
<dbReference type="HOGENOM" id="CLU_1636604_0_0_1"/>
<evidence type="ECO:0000313" key="3">
    <source>
        <dbReference type="Proteomes" id="UP000039046"/>
    </source>
</evidence>
<dbReference type="AlphaFoldDB" id="A0A0A1T197"/>
<reference evidence="2 3" key="1">
    <citation type="journal article" date="2015" name="Genome Announc.">
        <title>Draft Genome Sequence and Gene Annotation of the Entomopathogenic Fungus Verticillium hemipterigenum.</title>
        <authorList>
            <person name="Horn F."/>
            <person name="Habel A."/>
            <person name="Scharf D.H."/>
            <person name="Dworschak J."/>
            <person name="Brakhage A.A."/>
            <person name="Guthke R."/>
            <person name="Hertweck C."/>
            <person name="Linde J."/>
        </authorList>
    </citation>
    <scope>NUCLEOTIDE SEQUENCE [LARGE SCALE GENOMIC DNA]</scope>
</reference>
<proteinExistence type="predicted"/>
<organism evidence="2 3">
    <name type="scientific">[Torrubiella] hemipterigena</name>
    <dbReference type="NCBI Taxonomy" id="1531966"/>
    <lineage>
        <taxon>Eukaryota</taxon>
        <taxon>Fungi</taxon>
        <taxon>Dikarya</taxon>
        <taxon>Ascomycota</taxon>
        <taxon>Pezizomycotina</taxon>
        <taxon>Sordariomycetes</taxon>
        <taxon>Hypocreomycetidae</taxon>
        <taxon>Hypocreales</taxon>
        <taxon>Clavicipitaceae</taxon>
        <taxon>Clavicipitaceae incertae sedis</taxon>
        <taxon>'Torrubiella' clade</taxon>
    </lineage>
</organism>
<sequence>MKFTAFLAAALVPAASGFFLEIKDQDLALIKYVRITYRYLGGSAGWGPDAPYMGVTLDKSGSLTSTADLGKVYFRKEDGRQGWWQAAFSLLDAPRKDDITGPFAVEGEKLVYKGTQAPKAVWTFCPDTDPGNDVRYWDMYLTTEDGTPFKCKNNVAVSVPVL</sequence>
<dbReference type="EMBL" id="CDHN01000002">
    <property type="protein sequence ID" value="CEJ87528.1"/>
    <property type="molecule type" value="Genomic_DNA"/>
</dbReference>
<dbReference type="OrthoDB" id="4859647at2759"/>
<keyword evidence="3" id="KW-1185">Reference proteome</keyword>
<accession>A0A0A1T197</accession>
<evidence type="ECO:0000256" key="1">
    <source>
        <dbReference type="SAM" id="SignalP"/>
    </source>
</evidence>
<feature type="chain" id="PRO_5001989544" evidence="1">
    <location>
        <begin position="18"/>
        <end position="162"/>
    </location>
</feature>
<feature type="signal peptide" evidence="1">
    <location>
        <begin position="1"/>
        <end position="17"/>
    </location>
</feature>
<name>A0A0A1T197_9HYPO</name>
<keyword evidence="1" id="KW-0732">Signal</keyword>
<protein>
    <submittedName>
        <fullName evidence="2">Uncharacterized protein</fullName>
    </submittedName>
</protein>
<dbReference type="Proteomes" id="UP000039046">
    <property type="component" value="Unassembled WGS sequence"/>
</dbReference>
<gene>
    <name evidence="2" type="ORF">VHEMI04443</name>
</gene>